<dbReference type="InterPro" id="IPR011006">
    <property type="entry name" value="CheY-like_superfamily"/>
</dbReference>
<protein>
    <recommendedName>
        <fullName evidence="8">Response regulatory domain-containing protein</fullName>
    </recommendedName>
</protein>
<keyword evidence="2" id="KW-0902">Two-component regulatory system</keyword>
<evidence type="ECO:0008006" key="8">
    <source>
        <dbReference type="Google" id="ProtNLM"/>
    </source>
</evidence>
<dbReference type="GO" id="GO:0003677">
    <property type="term" value="F:DNA binding"/>
    <property type="evidence" value="ECO:0007669"/>
    <property type="project" value="InterPro"/>
</dbReference>
<dbReference type="SUPFAM" id="SSF52172">
    <property type="entry name" value="CheY-like"/>
    <property type="match status" value="1"/>
</dbReference>
<evidence type="ECO:0000256" key="3">
    <source>
        <dbReference type="PROSITE-ProRule" id="PRU00169"/>
    </source>
</evidence>
<evidence type="ECO:0000313" key="7">
    <source>
        <dbReference type="Proteomes" id="UP000233618"/>
    </source>
</evidence>
<keyword evidence="1 3" id="KW-0597">Phosphoprotein</keyword>
<evidence type="ECO:0000256" key="1">
    <source>
        <dbReference type="ARBA" id="ARBA00022553"/>
    </source>
</evidence>
<dbReference type="PROSITE" id="PS50110">
    <property type="entry name" value="RESPONSE_REGULATORY"/>
    <property type="match status" value="1"/>
</dbReference>
<dbReference type="PROSITE" id="PS50930">
    <property type="entry name" value="HTH_LYTTR"/>
    <property type="match status" value="1"/>
</dbReference>
<dbReference type="PANTHER" id="PTHR44591">
    <property type="entry name" value="STRESS RESPONSE REGULATOR PROTEIN 1"/>
    <property type="match status" value="1"/>
</dbReference>
<accession>A0A2N3IA59</accession>
<dbReference type="Gene3D" id="3.40.50.2300">
    <property type="match status" value="1"/>
</dbReference>
<dbReference type="PANTHER" id="PTHR44591:SF14">
    <property type="entry name" value="PROTEIN PILG"/>
    <property type="match status" value="1"/>
</dbReference>
<evidence type="ECO:0000259" key="4">
    <source>
        <dbReference type="PROSITE" id="PS50110"/>
    </source>
</evidence>
<dbReference type="SMART" id="SM00850">
    <property type="entry name" value="LytTR"/>
    <property type="match status" value="1"/>
</dbReference>
<name>A0A2N3IA59_9BACT</name>
<dbReference type="InterPro" id="IPR007492">
    <property type="entry name" value="LytTR_DNA-bd_dom"/>
</dbReference>
<evidence type="ECO:0000259" key="5">
    <source>
        <dbReference type="PROSITE" id="PS50930"/>
    </source>
</evidence>
<dbReference type="Proteomes" id="UP000233618">
    <property type="component" value="Unassembled WGS sequence"/>
</dbReference>
<gene>
    <name evidence="6" type="ORF">BZG01_08520</name>
</gene>
<organism evidence="6 7">
    <name type="scientific">Labilibaculum manganireducens</name>
    <dbReference type="NCBI Taxonomy" id="1940525"/>
    <lineage>
        <taxon>Bacteria</taxon>
        <taxon>Pseudomonadati</taxon>
        <taxon>Bacteroidota</taxon>
        <taxon>Bacteroidia</taxon>
        <taxon>Marinilabiliales</taxon>
        <taxon>Marinifilaceae</taxon>
        <taxon>Labilibaculum</taxon>
    </lineage>
</organism>
<dbReference type="InterPro" id="IPR001789">
    <property type="entry name" value="Sig_transdc_resp-reg_receiver"/>
</dbReference>
<dbReference type="Gene3D" id="2.40.50.1020">
    <property type="entry name" value="LytTr DNA-binding domain"/>
    <property type="match status" value="1"/>
</dbReference>
<feature type="domain" description="HTH LytTR-type" evidence="5">
    <location>
        <begin position="163"/>
        <end position="258"/>
    </location>
</feature>
<dbReference type="InterPro" id="IPR050595">
    <property type="entry name" value="Bact_response_regulator"/>
</dbReference>
<dbReference type="Pfam" id="PF04397">
    <property type="entry name" value="LytTR"/>
    <property type="match status" value="1"/>
</dbReference>
<dbReference type="AlphaFoldDB" id="A0A2N3IA59"/>
<evidence type="ECO:0000256" key="2">
    <source>
        <dbReference type="ARBA" id="ARBA00023012"/>
    </source>
</evidence>
<feature type="modified residue" description="4-aspartylphosphate" evidence="3">
    <location>
        <position position="58"/>
    </location>
</feature>
<comment type="caution">
    <text evidence="6">The sequence shown here is derived from an EMBL/GenBank/DDBJ whole genome shotgun (WGS) entry which is preliminary data.</text>
</comment>
<keyword evidence="7" id="KW-1185">Reference proteome</keyword>
<dbReference type="GO" id="GO:0000160">
    <property type="term" value="P:phosphorelay signal transduction system"/>
    <property type="evidence" value="ECO:0007669"/>
    <property type="project" value="UniProtKB-KW"/>
</dbReference>
<evidence type="ECO:0000313" key="6">
    <source>
        <dbReference type="EMBL" id="PKQ67133.1"/>
    </source>
</evidence>
<reference evidence="6 7" key="1">
    <citation type="journal article" date="2017" name="Front. Microbiol.">
        <title>Labilibaculum manganireducens gen. nov., sp. nov. and Labilibaculum filiforme sp. nov., Novel Bacteroidetes Isolated from Subsurface Sediments of the Baltic Sea.</title>
        <authorList>
            <person name="Vandieken V."/>
            <person name="Marshall I.P."/>
            <person name="Niemann H."/>
            <person name="Engelen B."/>
            <person name="Cypionka H."/>
        </authorList>
    </citation>
    <scope>NUCLEOTIDE SEQUENCE [LARGE SCALE GENOMIC DNA]</scope>
    <source>
        <strain evidence="6 7">59.10-2M</strain>
    </source>
</reference>
<dbReference type="RefSeq" id="WP_101309413.1">
    <property type="nucleotide sequence ID" value="NZ_MVDE01000010.1"/>
</dbReference>
<dbReference type="Pfam" id="PF00072">
    <property type="entry name" value="Response_reg"/>
    <property type="match status" value="1"/>
</dbReference>
<sequence>MQEVYTTLVVEDVEDTSNYIKQRIEKLCPLIRDIQQAFSIDDAYEKIKANHFDIIFLDIQLPKGTGFDLLRMLSDEGKIDFEIIFITGESAKEFTLRAIKYSALDFLYKPLDDTDLITAVNKATEKLKSQYFNRQISLLLDRVGDSNINKTNKIALHLHNGIVEFVTVDEIKYLEADGVIAYVFLRNGNRLTTTRNLGYYKEMLMIDYNFYPISNSLLVNQDYIVRYNHKELQLTLNDGTILFASKRFGKSFKDTFTQQNNNGSKVLRSIAHLWKRMLE</sequence>
<dbReference type="EMBL" id="MVDE01000010">
    <property type="protein sequence ID" value="PKQ67133.1"/>
    <property type="molecule type" value="Genomic_DNA"/>
</dbReference>
<feature type="domain" description="Response regulatory" evidence="4">
    <location>
        <begin position="6"/>
        <end position="124"/>
    </location>
</feature>
<proteinExistence type="predicted"/>
<dbReference type="SMART" id="SM00448">
    <property type="entry name" value="REC"/>
    <property type="match status" value="1"/>
</dbReference>